<evidence type="ECO:0000313" key="4">
    <source>
        <dbReference type="RefSeq" id="XP_052749361.1"/>
    </source>
</evidence>
<dbReference type="GeneID" id="128200321"/>
<sequence>MMFNLNNYNVVSCFNRKSVNRGGSMIIARNNIKVKERADIVRLSIECCIELSCIELENYILICVYRPPNSDYNVFEGVMEDILKKVFNSIKKIIVCGDFNVDILCNTPTCTKIISLFQSFDLCHVFHEPTRVTATSATCLDNVFCNCEYTEKFIINKLPSDHCGQVVKFSSQINKVNNNKKSKRQINVYNINKYKSAIKNKLDLLLQSSNNPDYLYTKLINILSGEYEQFFKKKEVHVKSKFTEWATVGILKSRNILFDLYDQKKYRFDDKFTTYVKNYSKIFKKVCIMAKSNYFNKQIKQSSDKIKTIWSIINKETGRSKIACNQFTLNYDNKLITTTKDVVNIFEDFFANIPIDITSSLDSSQSRAKKLLETNIGCCSLRFKFSHVSPFHIIKIFKQLNLKNTEDLWGISVKVVSSFIDIVAPYLATIFNKCINNGVFPHLMKFSKLIPLFKSGDKFEPGNYRPISILPVLSKVFEKIMLNQMLHHFRVNGLLHSQQYGFTAGKSTTDAGVALMTHIFESWERSQDALGVFCDLSKAFDCVDHKTLLYKLEHYGITVDSKLQWGPHISKLASRLSSAAYAIRRIRQLTDVATAKLVYFSYFHSIMSYGILLWGKAADINTIFVLQKRAIRSIYGMGSRESLRQCFKDSNILTVTSQYIYENIMYTRKNLASFKKLKDCTSRNLRNINKLILPKCRLHKISNSFYGNCIRFYNKLPESALNLTERQFKSYIKQFLCKKAYYRIDEFIDDNISSK</sequence>
<dbReference type="InterPro" id="IPR036691">
    <property type="entry name" value="Endo/exonu/phosph_ase_sf"/>
</dbReference>
<feature type="domain" description="Endonuclease/exonuclease/phosphatase" evidence="2">
    <location>
        <begin position="60"/>
        <end position="163"/>
    </location>
</feature>
<keyword evidence="3" id="KW-1185">Reference proteome</keyword>
<dbReference type="PANTHER" id="PTHR47510:SF3">
    <property type="entry name" value="ENDO_EXONUCLEASE_PHOSPHATASE DOMAIN-CONTAINING PROTEIN"/>
    <property type="match status" value="1"/>
</dbReference>
<protein>
    <submittedName>
        <fullName evidence="4">Uncharacterized protein LOC128200321</fullName>
    </submittedName>
</protein>
<feature type="domain" description="Reverse transcriptase" evidence="1">
    <location>
        <begin position="460"/>
        <end position="558"/>
    </location>
</feature>
<dbReference type="PANTHER" id="PTHR47510">
    <property type="entry name" value="REVERSE TRANSCRIPTASE DOMAIN-CONTAINING PROTEIN"/>
    <property type="match status" value="1"/>
</dbReference>
<proteinExistence type="predicted"/>
<dbReference type="Proteomes" id="UP001652740">
    <property type="component" value="Unplaced"/>
</dbReference>
<dbReference type="InterPro" id="IPR000477">
    <property type="entry name" value="RT_dom"/>
</dbReference>
<dbReference type="CDD" id="cd01650">
    <property type="entry name" value="RT_nLTR_like"/>
    <property type="match status" value="1"/>
</dbReference>
<gene>
    <name evidence="4" type="primary">LOC128200321</name>
</gene>
<organism evidence="3 4">
    <name type="scientific">Galleria mellonella</name>
    <name type="common">Greater wax moth</name>
    <dbReference type="NCBI Taxonomy" id="7137"/>
    <lineage>
        <taxon>Eukaryota</taxon>
        <taxon>Metazoa</taxon>
        <taxon>Ecdysozoa</taxon>
        <taxon>Arthropoda</taxon>
        <taxon>Hexapoda</taxon>
        <taxon>Insecta</taxon>
        <taxon>Pterygota</taxon>
        <taxon>Neoptera</taxon>
        <taxon>Endopterygota</taxon>
        <taxon>Lepidoptera</taxon>
        <taxon>Glossata</taxon>
        <taxon>Ditrysia</taxon>
        <taxon>Pyraloidea</taxon>
        <taxon>Pyralidae</taxon>
        <taxon>Galleriinae</taxon>
        <taxon>Galleria</taxon>
    </lineage>
</organism>
<dbReference type="SUPFAM" id="SSF56219">
    <property type="entry name" value="DNase I-like"/>
    <property type="match status" value="1"/>
</dbReference>
<dbReference type="InterPro" id="IPR043502">
    <property type="entry name" value="DNA/RNA_pol_sf"/>
</dbReference>
<evidence type="ECO:0000259" key="1">
    <source>
        <dbReference type="Pfam" id="PF00078"/>
    </source>
</evidence>
<name>A0ABM3MD72_GALME</name>
<dbReference type="RefSeq" id="XP_052749361.1">
    <property type="nucleotide sequence ID" value="XM_052893401.1"/>
</dbReference>
<dbReference type="SUPFAM" id="SSF56672">
    <property type="entry name" value="DNA/RNA polymerases"/>
    <property type="match status" value="1"/>
</dbReference>
<dbReference type="Pfam" id="PF14529">
    <property type="entry name" value="Exo_endo_phos_2"/>
    <property type="match status" value="1"/>
</dbReference>
<dbReference type="InterPro" id="IPR005135">
    <property type="entry name" value="Endo/exonuclease/phosphatase"/>
</dbReference>
<accession>A0ABM3MD72</accession>
<evidence type="ECO:0000313" key="3">
    <source>
        <dbReference type="Proteomes" id="UP001652740"/>
    </source>
</evidence>
<dbReference type="Gene3D" id="3.60.10.10">
    <property type="entry name" value="Endonuclease/exonuclease/phosphatase"/>
    <property type="match status" value="1"/>
</dbReference>
<dbReference type="Pfam" id="PF00078">
    <property type="entry name" value="RVT_1"/>
    <property type="match status" value="1"/>
</dbReference>
<reference evidence="4" key="1">
    <citation type="submission" date="2025-08" db="UniProtKB">
        <authorList>
            <consortium name="RefSeq"/>
        </authorList>
    </citation>
    <scope>IDENTIFICATION</scope>
    <source>
        <tissue evidence="4">Whole larvae</tissue>
    </source>
</reference>
<evidence type="ECO:0000259" key="2">
    <source>
        <dbReference type="Pfam" id="PF14529"/>
    </source>
</evidence>